<sequence>MQAEDYNIANEFVMREPYFEEVIDEMDVDEDPATTFGKLILLADDSTVPQQISVNDELEQESGSELENDAENSDINLSLHQTTGYKAYGPDNIRMFLQLMQEEGHSVAKHAKTCFIPRSTAYEILKQWNESDGTVIPIGCLKKPSKIGGAKRANNCKITAQQTEFLAELVDKNPCITIDMAREELCSSFEGFSISQSGLRKHMVEKIRLSLKDSHVYTMERDAKRTLDLRFNVITAWKAAGVDFQTNCVFMDEAGFNAHQIRSKAWSVKGTPAIVSVPTQKGVNLSIIGCISPFGTINFSKVEPLKPADVAKIEKEFPLPASKKRKAKSDDTKKEKPKKGTTAYHVVTFVRNVMDVLDRHNKHGFYIVMDNCRIHHSHYVVDAIESRGYKPLFMPPYSPFLNPIEECWSKIKKHIKRNPLSTLDTLTPRIKAACETITTEDCNGWIRHSETYWDKCLNKESKLV</sequence>
<name>A0A8H7V267_9FUNG</name>
<dbReference type="EMBL" id="JAEPRD010000044">
    <property type="protein sequence ID" value="KAG2204455.1"/>
    <property type="molecule type" value="Genomic_DNA"/>
</dbReference>
<dbReference type="PANTHER" id="PTHR46564">
    <property type="entry name" value="TRANSPOSASE"/>
    <property type="match status" value="1"/>
</dbReference>
<dbReference type="PANTHER" id="PTHR46564:SF1">
    <property type="entry name" value="TRANSPOSASE"/>
    <property type="match status" value="1"/>
</dbReference>
<dbReference type="EMBL" id="JAEPRD010000137">
    <property type="protein sequence ID" value="KAG2196916.1"/>
    <property type="molecule type" value="Genomic_DNA"/>
</dbReference>
<dbReference type="InterPro" id="IPR012337">
    <property type="entry name" value="RNaseH-like_sf"/>
</dbReference>
<evidence type="ECO:0000313" key="4">
    <source>
        <dbReference type="Proteomes" id="UP000603453"/>
    </source>
</evidence>
<comment type="caution">
    <text evidence="3">The sequence shown here is derived from an EMBL/GenBank/DDBJ whole genome shotgun (WGS) entry which is preliminary data.</text>
</comment>
<proteinExistence type="predicted"/>
<dbReference type="InterPro" id="IPR009057">
    <property type="entry name" value="Homeodomain-like_sf"/>
</dbReference>
<protein>
    <recommendedName>
        <fullName evidence="1">Tc1-like transposase DDE domain-containing protein</fullName>
    </recommendedName>
</protein>
<dbReference type="NCBIfam" id="NF033545">
    <property type="entry name" value="transpos_IS630"/>
    <property type="match status" value="1"/>
</dbReference>
<dbReference type="InterPro" id="IPR038717">
    <property type="entry name" value="Tc1-like_DDE_dom"/>
</dbReference>
<evidence type="ECO:0000259" key="1">
    <source>
        <dbReference type="Pfam" id="PF13358"/>
    </source>
</evidence>
<dbReference type="InterPro" id="IPR047655">
    <property type="entry name" value="Transpos_IS630-like"/>
</dbReference>
<dbReference type="Proteomes" id="UP000603453">
    <property type="component" value="Unassembled WGS sequence"/>
</dbReference>
<dbReference type="InterPro" id="IPR036397">
    <property type="entry name" value="RNaseH_sf"/>
</dbReference>
<organism evidence="3 4">
    <name type="scientific">Mucor saturninus</name>
    <dbReference type="NCBI Taxonomy" id="64648"/>
    <lineage>
        <taxon>Eukaryota</taxon>
        <taxon>Fungi</taxon>
        <taxon>Fungi incertae sedis</taxon>
        <taxon>Mucoromycota</taxon>
        <taxon>Mucoromycotina</taxon>
        <taxon>Mucoromycetes</taxon>
        <taxon>Mucorales</taxon>
        <taxon>Mucorineae</taxon>
        <taxon>Mucoraceae</taxon>
        <taxon>Mucor</taxon>
    </lineage>
</organism>
<dbReference type="SUPFAM" id="SSF46689">
    <property type="entry name" value="Homeodomain-like"/>
    <property type="match status" value="1"/>
</dbReference>
<gene>
    <name evidence="2" type="ORF">INT47_005140</name>
    <name evidence="3" type="ORF">INT47_005246</name>
</gene>
<dbReference type="Gene3D" id="3.30.420.10">
    <property type="entry name" value="Ribonuclease H-like superfamily/Ribonuclease H"/>
    <property type="match status" value="1"/>
</dbReference>
<evidence type="ECO:0000313" key="3">
    <source>
        <dbReference type="EMBL" id="KAG2204455.1"/>
    </source>
</evidence>
<feature type="domain" description="Tc1-like transposase DDE" evidence="1">
    <location>
        <begin position="342"/>
        <end position="426"/>
    </location>
</feature>
<dbReference type="AlphaFoldDB" id="A0A8H7V267"/>
<dbReference type="SUPFAM" id="SSF53098">
    <property type="entry name" value="Ribonuclease H-like"/>
    <property type="match status" value="1"/>
</dbReference>
<keyword evidence="4" id="KW-1185">Reference proteome</keyword>
<reference evidence="3" key="1">
    <citation type="submission" date="2020-12" db="EMBL/GenBank/DDBJ databases">
        <title>Metabolic potential, ecology and presence of endohyphal bacteria is reflected in genomic diversity of Mucoromycotina.</title>
        <authorList>
            <person name="Muszewska A."/>
            <person name="Okrasinska A."/>
            <person name="Steczkiewicz K."/>
            <person name="Drgas O."/>
            <person name="Orlowska M."/>
            <person name="Perlinska-Lenart U."/>
            <person name="Aleksandrzak-Piekarczyk T."/>
            <person name="Szatraj K."/>
            <person name="Zielenkiewicz U."/>
            <person name="Pilsyk S."/>
            <person name="Malc E."/>
            <person name="Mieczkowski P."/>
            <person name="Kruszewska J.S."/>
            <person name="Biernat P."/>
            <person name="Pawlowska J."/>
        </authorList>
    </citation>
    <scope>NUCLEOTIDE SEQUENCE</scope>
    <source>
        <strain evidence="3">WA0000017839</strain>
    </source>
</reference>
<dbReference type="OrthoDB" id="2217172at2759"/>
<dbReference type="GO" id="GO:0003676">
    <property type="term" value="F:nucleic acid binding"/>
    <property type="evidence" value="ECO:0007669"/>
    <property type="project" value="InterPro"/>
</dbReference>
<dbReference type="Pfam" id="PF13358">
    <property type="entry name" value="DDE_3"/>
    <property type="match status" value="1"/>
</dbReference>
<accession>A0A8H7V267</accession>
<evidence type="ECO:0000313" key="2">
    <source>
        <dbReference type="EMBL" id="KAG2196916.1"/>
    </source>
</evidence>